<organism evidence="4">
    <name type="scientific">Chaetoceros debilis</name>
    <dbReference type="NCBI Taxonomy" id="122233"/>
    <lineage>
        <taxon>Eukaryota</taxon>
        <taxon>Sar</taxon>
        <taxon>Stramenopiles</taxon>
        <taxon>Ochrophyta</taxon>
        <taxon>Bacillariophyta</taxon>
        <taxon>Coscinodiscophyceae</taxon>
        <taxon>Chaetocerotophycidae</taxon>
        <taxon>Chaetocerotales</taxon>
        <taxon>Chaetocerotaceae</taxon>
        <taxon>Chaetoceros</taxon>
    </lineage>
</organism>
<evidence type="ECO:0000256" key="2">
    <source>
        <dbReference type="RuleBase" id="RU003476"/>
    </source>
</evidence>
<dbReference type="PANTHER" id="PTHR11839:SF1">
    <property type="entry name" value="ADP-SUGAR PYROPHOSPHATASE"/>
    <property type="match status" value="1"/>
</dbReference>
<comment type="similarity">
    <text evidence="2">Belongs to the Nudix hydrolase family.</text>
</comment>
<dbReference type="PROSITE" id="PS51462">
    <property type="entry name" value="NUDIX"/>
    <property type="match status" value="1"/>
</dbReference>
<dbReference type="EMBL" id="HBIO01002354">
    <property type="protein sequence ID" value="CAE0456837.1"/>
    <property type="molecule type" value="Transcribed_RNA"/>
</dbReference>
<dbReference type="InterPro" id="IPR020084">
    <property type="entry name" value="NUDIX_hydrolase_CS"/>
</dbReference>
<accession>A0A7S3PVE5</accession>
<dbReference type="Pfam" id="PF00293">
    <property type="entry name" value="NUDIX"/>
    <property type="match status" value="1"/>
</dbReference>
<dbReference type="PRINTS" id="PR00502">
    <property type="entry name" value="NUDIXFAMILY"/>
</dbReference>
<dbReference type="InterPro" id="IPR015797">
    <property type="entry name" value="NUDIX_hydrolase-like_dom_sf"/>
</dbReference>
<sequence length="224" mass="24575">MSEDEPNAKRRKPTVDSDEIVGSTRWVALKTLTYTDAKNVERKWDMAERTTKKSMEKADASVIIPILKSVKSSTLETILIEQYRPPLNGFSVEFPAGLIDEGETPQQAAVRELKEETGYVGTADDSFPSNVLCMSPGLTNEMVSIVVVNVDLDAPENQNPKQELEGGEDITLKRVPLLKMLKSMQDAGQNGLSKEMSMPVAMLYGFAMGVELGLKCSSDGAEKK</sequence>
<protein>
    <recommendedName>
        <fullName evidence="3">Nudix hydrolase domain-containing protein</fullName>
    </recommendedName>
</protein>
<dbReference type="SUPFAM" id="SSF55811">
    <property type="entry name" value="Nudix"/>
    <property type="match status" value="1"/>
</dbReference>
<evidence type="ECO:0000256" key="1">
    <source>
        <dbReference type="ARBA" id="ARBA00022801"/>
    </source>
</evidence>
<evidence type="ECO:0000313" key="4">
    <source>
        <dbReference type="EMBL" id="CAE0456837.1"/>
    </source>
</evidence>
<dbReference type="GO" id="GO:0019693">
    <property type="term" value="P:ribose phosphate metabolic process"/>
    <property type="evidence" value="ECO:0007669"/>
    <property type="project" value="TreeGrafter"/>
</dbReference>
<dbReference type="AlphaFoldDB" id="A0A7S3PVE5"/>
<feature type="domain" description="Nudix hydrolase" evidence="3">
    <location>
        <begin position="56"/>
        <end position="198"/>
    </location>
</feature>
<proteinExistence type="inferred from homology"/>
<dbReference type="Gene3D" id="3.90.79.10">
    <property type="entry name" value="Nucleoside Triphosphate Pyrophosphohydrolase"/>
    <property type="match status" value="1"/>
</dbReference>
<dbReference type="CDD" id="cd18888">
    <property type="entry name" value="NUDIX_ADPRase_Nudt5"/>
    <property type="match status" value="1"/>
</dbReference>
<name>A0A7S3PVE5_9STRA</name>
<reference evidence="4" key="1">
    <citation type="submission" date="2021-01" db="EMBL/GenBank/DDBJ databases">
        <authorList>
            <person name="Corre E."/>
            <person name="Pelletier E."/>
            <person name="Niang G."/>
            <person name="Scheremetjew M."/>
            <person name="Finn R."/>
            <person name="Kale V."/>
            <person name="Holt S."/>
            <person name="Cochrane G."/>
            <person name="Meng A."/>
            <person name="Brown T."/>
            <person name="Cohen L."/>
        </authorList>
    </citation>
    <scope>NUCLEOTIDE SEQUENCE</scope>
    <source>
        <strain evidence="4">MM31A-1</strain>
    </source>
</reference>
<keyword evidence="1 2" id="KW-0378">Hydrolase</keyword>
<dbReference type="PROSITE" id="PS00893">
    <property type="entry name" value="NUDIX_BOX"/>
    <property type="match status" value="1"/>
</dbReference>
<gene>
    <name evidence="4" type="ORF">CDEB00056_LOCUS1678</name>
</gene>
<dbReference type="GO" id="GO:0016462">
    <property type="term" value="F:pyrophosphatase activity"/>
    <property type="evidence" value="ECO:0007669"/>
    <property type="project" value="UniProtKB-ARBA"/>
</dbReference>
<dbReference type="GO" id="GO:0006753">
    <property type="term" value="P:nucleoside phosphate metabolic process"/>
    <property type="evidence" value="ECO:0007669"/>
    <property type="project" value="TreeGrafter"/>
</dbReference>
<dbReference type="InterPro" id="IPR020476">
    <property type="entry name" value="Nudix_hydrolase"/>
</dbReference>
<dbReference type="InterPro" id="IPR000086">
    <property type="entry name" value="NUDIX_hydrolase_dom"/>
</dbReference>
<evidence type="ECO:0000259" key="3">
    <source>
        <dbReference type="PROSITE" id="PS51462"/>
    </source>
</evidence>
<dbReference type="PANTHER" id="PTHR11839">
    <property type="entry name" value="UDP/ADP-SUGAR PYROPHOSPHATASE"/>
    <property type="match status" value="1"/>
</dbReference>